<evidence type="ECO:0000313" key="2">
    <source>
        <dbReference type="Proteomes" id="UP000199337"/>
    </source>
</evidence>
<dbReference type="AlphaFoldDB" id="A0A1I2W9D2"/>
<sequence length="56" mass="6347">MTDTNNDNPDAEGIIPAEYLKTIVNFLNNEKYGIISLVFQKGKIVGCDILEKKRDF</sequence>
<dbReference type="InterPro" id="IPR018743">
    <property type="entry name" value="DUF2292"/>
</dbReference>
<evidence type="ECO:0000313" key="1">
    <source>
        <dbReference type="EMBL" id="SFG98024.1"/>
    </source>
</evidence>
<protein>
    <submittedName>
        <fullName evidence="1">Uncharacterized small protein</fullName>
    </submittedName>
</protein>
<gene>
    <name evidence="1" type="ORF">SAMN05660649_03372</name>
</gene>
<proteinExistence type="predicted"/>
<name>A0A1I2W9D2_9FIRM</name>
<reference evidence="2" key="1">
    <citation type="submission" date="2016-10" db="EMBL/GenBank/DDBJ databases">
        <authorList>
            <person name="Varghese N."/>
            <person name="Submissions S."/>
        </authorList>
    </citation>
    <scope>NUCLEOTIDE SEQUENCE [LARGE SCALE GENOMIC DNA]</scope>
    <source>
        <strain evidence="2">DSM 17038</strain>
    </source>
</reference>
<dbReference type="RefSeq" id="WP_165613569.1">
    <property type="nucleotide sequence ID" value="NZ_FOOX01000013.1"/>
</dbReference>
<dbReference type="Pfam" id="PF10055">
    <property type="entry name" value="DUF2292"/>
    <property type="match status" value="1"/>
</dbReference>
<keyword evidence="2" id="KW-1185">Reference proteome</keyword>
<organism evidence="1 2">
    <name type="scientific">Desulfotruncus arcticus DSM 17038</name>
    <dbReference type="NCBI Taxonomy" id="1121424"/>
    <lineage>
        <taxon>Bacteria</taxon>
        <taxon>Bacillati</taxon>
        <taxon>Bacillota</taxon>
        <taxon>Clostridia</taxon>
        <taxon>Eubacteriales</taxon>
        <taxon>Desulfallaceae</taxon>
        <taxon>Desulfotruncus</taxon>
    </lineage>
</organism>
<dbReference type="EMBL" id="FOOX01000013">
    <property type="protein sequence ID" value="SFG98024.1"/>
    <property type="molecule type" value="Genomic_DNA"/>
</dbReference>
<accession>A0A1I2W9D2</accession>
<dbReference type="Proteomes" id="UP000199337">
    <property type="component" value="Unassembled WGS sequence"/>
</dbReference>